<dbReference type="PANTHER" id="PTHR43393">
    <property type="entry name" value="CYTOKININ RIBOSIDE 5'-MONOPHOSPHATE PHOSPHORIBOHYDROLASE"/>
    <property type="match status" value="1"/>
</dbReference>
<evidence type="ECO:0000313" key="3">
    <source>
        <dbReference type="Proteomes" id="UP000017861"/>
    </source>
</evidence>
<evidence type="ECO:0000313" key="2">
    <source>
        <dbReference type="EMBL" id="ESS65195.1"/>
    </source>
</evidence>
<accession>V5AWJ3</accession>
<feature type="coiled-coil region" evidence="1">
    <location>
        <begin position="125"/>
        <end position="152"/>
    </location>
</feature>
<dbReference type="InterPro" id="IPR031100">
    <property type="entry name" value="LOG_fam"/>
</dbReference>
<dbReference type="PANTHER" id="PTHR43393:SF3">
    <property type="entry name" value="LYSINE DECARBOXYLASE-LIKE PROTEIN"/>
    <property type="match status" value="1"/>
</dbReference>
<dbReference type="VEuPathDB" id="TriTrypDB:TCDM_06431"/>
<comment type="caution">
    <text evidence="2">The sequence shown here is derived from an EMBL/GenBank/DDBJ whole genome shotgun (WGS) entry which is preliminary data.</text>
</comment>
<organism evidence="2 3">
    <name type="scientific">Trypanosoma cruzi Dm28c</name>
    <dbReference type="NCBI Taxonomy" id="1416333"/>
    <lineage>
        <taxon>Eukaryota</taxon>
        <taxon>Discoba</taxon>
        <taxon>Euglenozoa</taxon>
        <taxon>Kinetoplastea</taxon>
        <taxon>Metakinetoplastina</taxon>
        <taxon>Trypanosomatida</taxon>
        <taxon>Trypanosomatidae</taxon>
        <taxon>Trypanosoma</taxon>
        <taxon>Schizotrypanum</taxon>
    </lineage>
</organism>
<dbReference type="SUPFAM" id="SSF102405">
    <property type="entry name" value="MCP/YpsA-like"/>
    <property type="match status" value="1"/>
</dbReference>
<name>V5AWJ3_TRYCR</name>
<evidence type="ECO:0008006" key="4">
    <source>
        <dbReference type="Google" id="ProtNLM"/>
    </source>
</evidence>
<protein>
    <recommendedName>
        <fullName evidence="4">Lysine decarboxylase domain-containing protein</fullName>
    </recommendedName>
</protein>
<evidence type="ECO:0000256" key="1">
    <source>
        <dbReference type="SAM" id="Coils"/>
    </source>
</evidence>
<keyword evidence="1" id="KW-0175">Coiled coil</keyword>
<dbReference type="Gene3D" id="3.40.50.450">
    <property type="match status" value="1"/>
</dbReference>
<dbReference type="Proteomes" id="UP000017861">
    <property type="component" value="Unassembled WGS sequence"/>
</dbReference>
<dbReference type="OrthoDB" id="414463at2759"/>
<dbReference type="Pfam" id="PF03641">
    <property type="entry name" value="Lysine_decarbox"/>
    <property type="match status" value="1"/>
</dbReference>
<dbReference type="InterPro" id="IPR052341">
    <property type="entry name" value="LOG_family_nucleotidases"/>
</dbReference>
<dbReference type="GO" id="GO:0005829">
    <property type="term" value="C:cytosol"/>
    <property type="evidence" value="ECO:0007669"/>
    <property type="project" value="TreeGrafter"/>
</dbReference>
<dbReference type="AlphaFoldDB" id="V5AWJ3"/>
<proteinExistence type="predicted"/>
<sequence length="376" mass="43138">MHLCIYGEREGWGVSDENTDLKRGKKEKKEEKEKVCLHINTYSHRVMENKKKHDMAAPYTQKLEDVAGDNFTPTVKSYNNQTFLQSPQGRLIRILCELEEPASRLRRHKVRSTVLVFGSARAMTTAEHERTREKYEASIAAAEDDAARVKFQQELNRLQRTRWMCEWMDKVQELSRRIAEFAVHNKDLINASFTHIPDYFRPTLSEVNKDASTTTSENEFLDLVITTGGGPGFMEAANRGAASVEGVETMGMGISLPFEKGLNRYISHGLAFEFHYFFTRKFWMMYSCRAIFIAPGGFGTLDEMFELLTLRQTKKIPDLPIVLLGSSFWRTVINWEALVEFGTVSKEEIDSLCFADTVQEALEFIMGFFLEQAETL</sequence>
<reference evidence="2 3" key="1">
    <citation type="journal article" date="2014" name="Genome Announc.">
        <title>Trypanosoma cruzi Clone Dm28c Draft Genome Sequence.</title>
        <authorList>
            <person name="Grisard E.C."/>
            <person name="Teixeira S.M."/>
            <person name="de Almeida L.G."/>
            <person name="Stoco P.H."/>
            <person name="Gerber A.L."/>
            <person name="Talavera-Lopez C."/>
            <person name="Lima O.C."/>
            <person name="Andersson B."/>
            <person name="de Vasconcelos A.T."/>
        </authorList>
    </citation>
    <scope>NUCLEOTIDE SEQUENCE [LARGE SCALE GENOMIC DNA]</scope>
    <source>
        <strain evidence="2 3">Dm28c</strain>
    </source>
</reference>
<gene>
    <name evidence="2" type="ORF">TCDM_06431</name>
</gene>
<dbReference type="EMBL" id="AYLP01000069">
    <property type="protein sequence ID" value="ESS65195.1"/>
    <property type="molecule type" value="Genomic_DNA"/>
</dbReference>